<dbReference type="AlphaFoldDB" id="C3YJ13"/>
<sequence>MLNPSPDQSGRPVGDRLNPCANQSGRPTDDRLTPCPDQSGRPTDDMLNPSPDQSGRPVGDRLNPCANQSGRPTDDRLNPCPDQSGRPTDDRLTPCPDQSGRPTDDRLTPCPGRSGRPVACLGGRNHPEHVRCDVCPDTEDIPVGSPSCKSDPTHSSEDFPKIIPYGVAYLHHPPTPRRYQNLDGTPFRVHTYHTIPEEERVAAEIQMPGDRFSHHDKEEEEKVAPLSNQPNDLLGWFQAILSGHHDNPESPKQEEDPINPSPQSPKQEEDPINPSPQLPCNASRPNDQTLPAGSAPSSPVAPCTETAHRQPLGNYRAKSPPKSSDTSVEQGVETTHPGFSASENHSETAHLKSLEVGCAAEATLPRAPVNTQQETETNTQTNLQSGQDNRRQRSTQPSAPDVTITMETSGESRDSDVTRTTDIDGDTQTNSEEDRKKVPRNYVVDGHNSVYPTTSNDDHVPILSGLKEKMQSKGPQLEISSLPTRTHPTPTVASYPTSQQPKWPVTALSRTDPESTQGNVKTPTMEVKTIRPRRAPAPVPSRTYTARKQPATRFILCNSNTVSSSSQSRLQRGQSSSYAHNWPLKVYKLVRKAGNVFAYVTREQLETCLAAAHKKPESLPQTGQLPLERPITAPPRLYAVRTNNTITKRAAIHRMAPLAAP</sequence>
<feature type="region of interest" description="Disordered" evidence="1">
    <location>
        <begin position="365"/>
        <end position="458"/>
    </location>
</feature>
<feature type="compositionally biased region" description="Low complexity" evidence="1">
    <location>
        <begin position="291"/>
        <end position="302"/>
    </location>
</feature>
<gene>
    <name evidence="2" type="ORF">BRAFLDRAFT_98607</name>
</gene>
<dbReference type="InParanoid" id="C3YJ13"/>
<feature type="compositionally biased region" description="Low complexity" evidence="1">
    <location>
        <begin position="370"/>
        <end position="382"/>
    </location>
</feature>
<feature type="region of interest" description="Disordered" evidence="1">
    <location>
        <begin position="1"/>
        <end position="111"/>
    </location>
</feature>
<feature type="compositionally biased region" description="Polar residues" evidence="1">
    <location>
        <begin position="278"/>
        <end position="289"/>
    </location>
</feature>
<feature type="compositionally biased region" description="Polar residues" evidence="1">
    <location>
        <begin position="321"/>
        <end position="333"/>
    </location>
</feature>
<evidence type="ECO:0000256" key="1">
    <source>
        <dbReference type="SAM" id="MobiDB-lite"/>
    </source>
</evidence>
<feature type="region of interest" description="Disordered" evidence="1">
    <location>
        <begin position="242"/>
        <end position="348"/>
    </location>
</feature>
<evidence type="ECO:0000313" key="2">
    <source>
        <dbReference type="EMBL" id="EEN59675.1"/>
    </source>
</evidence>
<accession>C3YJ13</accession>
<feature type="compositionally biased region" description="Basic and acidic residues" evidence="1">
    <location>
        <begin position="410"/>
        <end position="422"/>
    </location>
</feature>
<reference evidence="2" key="1">
    <citation type="journal article" date="2008" name="Nature">
        <title>The amphioxus genome and the evolution of the chordate karyotype.</title>
        <authorList>
            <consortium name="US DOE Joint Genome Institute (JGI-PGF)"/>
            <person name="Putnam N.H."/>
            <person name="Butts T."/>
            <person name="Ferrier D.E.K."/>
            <person name="Furlong R.F."/>
            <person name="Hellsten U."/>
            <person name="Kawashima T."/>
            <person name="Robinson-Rechavi M."/>
            <person name="Shoguchi E."/>
            <person name="Terry A."/>
            <person name="Yu J.-K."/>
            <person name="Benito-Gutierrez E.L."/>
            <person name="Dubchak I."/>
            <person name="Garcia-Fernandez J."/>
            <person name="Gibson-Brown J.J."/>
            <person name="Grigoriev I.V."/>
            <person name="Horton A.C."/>
            <person name="de Jong P.J."/>
            <person name="Jurka J."/>
            <person name="Kapitonov V.V."/>
            <person name="Kohara Y."/>
            <person name="Kuroki Y."/>
            <person name="Lindquist E."/>
            <person name="Lucas S."/>
            <person name="Osoegawa K."/>
            <person name="Pennacchio L.A."/>
            <person name="Salamov A.A."/>
            <person name="Satou Y."/>
            <person name="Sauka-Spengler T."/>
            <person name="Schmutz J."/>
            <person name="Shin-I T."/>
            <person name="Toyoda A."/>
            <person name="Bronner-Fraser M."/>
            <person name="Fujiyama A."/>
            <person name="Holland L.Z."/>
            <person name="Holland P.W.H."/>
            <person name="Satoh N."/>
            <person name="Rokhsar D.S."/>
        </authorList>
    </citation>
    <scope>NUCLEOTIDE SEQUENCE [LARGE SCALE GENOMIC DNA]</scope>
    <source>
        <strain evidence="2">S238N-H82</strain>
        <tissue evidence="2">Testes</tissue>
    </source>
</reference>
<proteinExistence type="predicted"/>
<protein>
    <submittedName>
        <fullName evidence="2">Uncharacterized protein</fullName>
    </submittedName>
</protein>
<feature type="region of interest" description="Disordered" evidence="1">
    <location>
        <begin position="479"/>
        <end position="525"/>
    </location>
</feature>
<feature type="compositionally biased region" description="Polar residues" evidence="1">
    <location>
        <begin position="479"/>
        <end position="501"/>
    </location>
</feature>
<dbReference type="EMBL" id="GG666517">
    <property type="protein sequence ID" value="EEN59675.1"/>
    <property type="molecule type" value="Genomic_DNA"/>
</dbReference>
<feature type="compositionally biased region" description="Basic and acidic residues" evidence="1">
    <location>
        <begin position="243"/>
        <end position="255"/>
    </location>
</feature>
<name>C3YJ13_BRAFL</name>
<organism>
    <name type="scientific">Branchiostoma floridae</name>
    <name type="common">Florida lancelet</name>
    <name type="synonym">Amphioxus</name>
    <dbReference type="NCBI Taxonomy" id="7739"/>
    <lineage>
        <taxon>Eukaryota</taxon>
        <taxon>Metazoa</taxon>
        <taxon>Chordata</taxon>
        <taxon>Cephalochordata</taxon>
        <taxon>Leptocardii</taxon>
        <taxon>Amphioxiformes</taxon>
        <taxon>Branchiostomatidae</taxon>
        <taxon>Branchiostoma</taxon>
    </lineage>
</organism>